<feature type="transmembrane region" description="Helical" evidence="1">
    <location>
        <begin position="41"/>
        <end position="65"/>
    </location>
</feature>
<dbReference type="InterPro" id="IPR021529">
    <property type="entry name" value="DUF2798"/>
</dbReference>
<feature type="transmembrane region" description="Helical" evidence="1">
    <location>
        <begin position="126"/>
        <end position="149"/>
    </location>
</feature>
<keyword evidence="1" id="KW-0472">Membrane</keyword>
<accession>A0A2T5IJ33</accession>
<comment type="caution">
    <text evidence="2">The sequence shown here is derived from an EMBL/GenBank/DDBJ whole genome shotgun (WGS) entry which is preliminary data.</text>
</comment>
<dbReference type="RefSeq" id="WP_108033003.1">
    <property type="nucleotide sequence ID" value="NZ_QAOM01000012.1"/>
</dbReference>
<gene>
    <name evidence="2" type="ORF">C8U37_11270</name>
</gene>
<evidence type="ECO:0000313" key="3">
    <source>
        <dbReference type="Proteomes" id="UP000244161"/>
    </source>
</evidence>
<dbReference type="EMBL" id="QAOM01000012">
    <property type="protein sequence ID" value="PTQ83801.1"/>
    <property type="molecule type" value="Genomic_DNA"/>
</dbReference>
<organism evidence="2 3">
    <name type="scientific">Trichococcus patagoniensis</name>
    <dbReference type="NCBI Taxonomy" id="382641"/>
    <lineage>
        <taxon>Bacteria</taxon>
        <taxon>Bacillati</taxon>
        <taxon>Bacillota</taxon>
        <taxon>Bacilli</taxon>
        <taxon>Lactobacillales</taxon>
        <taxon>Carnobacteriaceae</taxon>
        <taxon>Trichococcus</taxon>
    </lineage>
</organism>
<evidence type="ECO:0000313" key="2">
    <source>
        <dbReference type="EMBL" id="PTQ83801.1"/>
    </source>
</evidence>
<protein>
    <recommendedName>
        <fullName evidence="4">DUF2798 domain-containing protein</fullName>
    </recommendedName>
</protein>
<keyword evidence="3" id="KW-1185">Reference proteome</keyword>
<reference evidence="2 3" key="1">
    <citation type="submission" date="2018-04" db="EMBL/GenBank/DDBJ databases">
        <title>Genomic Encyclopedia of Archaeal and Bacterial Type Strains, Phase II (KMG-II): from individual species to whole genera.</title>
        <authorList>
            <person name="Goeker M."/>
        </authorList>
    </citation>
    <scope>NUCLEOTIDE SEQUENCE [LARGE SCALE GENOMIC DNA]</scope>
    <source>
        <strain evidence="2 3">DSM 18806</strain>
    </source>
</reference>
<feature type="transmembrane region" description="Helical" evidence="1">
    <location>
        <begin position="9"/>
        <end position="29"/>
    </location>
</feature>
<proteinExistence type="predicted"/>
<dbReference type="Proteomes" id="UP000244161">
    <property type="component" value="Unassembled WGS sequence"/>
</dbReference>
<evidence type="ECO:0000256" key="1">
    <source>
        <dbReference type="SAM" id="Phobius"/>
    </source>
</evidence>
<dbReference type="Pfam" id="PF11391">
    <property type="entry name" value="DUF2798"/>
    <property type="match status" value="2"/>
</dbReference>
<dbReference type="AlphaFoldDB" id="A0A2T5IJ33"/>
<dbReference type="OrthoDB" id="7062363at2"/>
<sequence>MPQNRRESLIYTVLMCFFMIIWMSIYNVSREMGAISLESVKIAWIGMPIAYLVGFICDWFIVSGLAKKFAFHYLLTPNSSEMRKVITISCCMVIPMAILMSMFGAVELALRSGEWNNLLVIWLNNIIANLLFAMPLQLIAAGPIIRFVFRKAFPEGKILA</sequence>
<evidence type="ECO:0008006" key="4">
    <source>
        <dbReference type="Google" id="ProtNLM"/>
    </source>
</evidence>
<keyword evidence="1" id="KW-0812">Transmembrane</keyword>
<name>A0A2T5IJ33_9LACT</name>
<feature type="transmembrane region" description="Helical" evidence="1">
    <location>
        <begin position="85"/>
        <end position="106"/>
    </location>
</feature>
<keyword evidence="1" id="KW-1133">Transmembrane helix</keyword>